<dbReference type="EMBL" id="JAVRIA010000003">
    <property type="protein sequence ID" value="MDT0558331.1"/>
    <property type="molecule type" value="Genomic_DNA"/>
</dbReference>
<evidence type="ECO:0000256" key="1">
    <source>
        <dbReference type="SAM" id="Phobius"/>
    </source>
</evidence>
<name>A0ABU2YJK1_9FLAO</name>
<keyword evidence="1" id="KW-0812">Transmembrane</keyword>
<feature type="transmembrane region" description="Helical" evidence="1">
    <location>
        <begin position="21"/>
        <end position="42"/>
    </location>
</feature>
<reference evidence="2 3" key="1">
    <citation type="submission" date="2023-09" db="EMBL/GenBank/DDBJ databases">
        <authorList>
            <person name="Rey-Velasco X."/>
        </authorList>
    </citation>
    <scope>NUCLEOTIDE SEQUENCE [LARGE SCALE GENOMIC DNA]</scope>
    <source>
        <strain evidence="2 3">W332</strain>
    </source>
</reference>
<comment type="caution">
    <text evidence="2">The sequence shown here is derived from an EMBL/GenBank/DDBJ whole genome shotgun (WGS) entry which is preliminary data.</text>
</comment>
<sequence>MIKFFRRVRQRLLTDNKFSKYLIYAIGEIILVVIGILLALSLNNWKEDLANQGEEERILSGLKQEFEINLAEIIRNIKLNTGTKESTIALILQIRSEDPFANSRYIDSLLNEVYMFGSFDAQTGLVNEVISSGKLSIIRDSELRDRLTAVSGLLDNLEEDYVIRSDYYMYHIIPYTSKYFSLVNQNNFMDFSSWSDTYETFKLNESPFKPKYEEIDLLLFENLIATHKLNNDFVNLDEYDLKKFYMQTLEIINANLESEK</sequence>
<keyword evidence="3" id="KW-1185">Reference proteome</keyword>
<accession>A0ABU2YJK1</accession>
<dbReference type="RefSeq" id="WP_311427105.1">
    <property type="nucleotide sequence ID" value="NZ_JAVRIA010000003.1"/>
</dbReference>
<organism evidence="2 3">
    <name type="scientific">Microcosmobacter mediterraneus</name>
    <dbReference type="NCBI Taxonomy" id="3075607"/>
    <lineage>
        <taxon>Bacteria</taxon>
        <taxon>Pseudomonadati</taxon>
        <taxon>Bacteroidota</taxon>
        <taxon>Flavobacteriia</taxon>
        <taxon>Flavobacteriales</taxon>
        <taxon>Flavobacteriaceae</taxon>
        <taxon>Microcosmobacter</taxon>
    </lineage>
</organism>
<proteinExistence type="predicted"/>
<keyword evidence="1" id="KW-0472">Membrane</keyword>
<dbReference type="Pfam" id="PF19578">
    <property type="entry name" value="DUF6090"/>
    <property type="match status" value="1"/>
</dbReference>
<protein>
    <submittedName>
        <fullName evidence="2">DUF6090 family protein</fullName>
    </submittedName>
</protein>
<dbReference type="Proteomes" id="UP001259492">
    <property type="component" value="Unassembled WGS sequence"/>
</dbReference>
<keyword evidence="1" id="KW-1133">Transmembrane helix</keyword>
<dbReference type="InterPro" id="IPR045749">
    <property type="entry name" value="DUF6090"/>
</dbReference>
<evidence type="ECO:0000313" key="2">
    <source>
        <dbReference type="EMBL" id="MDT0558331.1"/>
    </source>
</evidence>
<gene>
    <name evidence="2" type="ORF">RM697_06725</name>
</gene>
<evidence type="ECO:0000313" key="3">
    <source>
        <dbReference type="Proteomes" id="UP001259492"/>
    </source>
</evidence>